<dbReference type="KEGG" id="bvc:CEP68_10355"/>
<sequence length="100" mass="11172">MTGFSVYRTMGCYETALQTNGAQIDLNPDGTVQISTYNGDKSQRTPASEIGRRLYEMGLDVRNPIYVGPKASNRYTDVVGILKDLQIRGYQHVRLMNLPA</sequence>
<proteinExistence type="predicted"/>
<reference evidence="2" key="1">
    <citation type="submission" date="2017-06" db="EMBL/GenBank/DDBJ databases">
        <title>FDA dAtabase for Regulatory Grade micrObial Sequences (FDA-ARGOS): Supporting development and validation of Infectious Disease Dx tests.</title>
        <authorList>
            <person name="Minogue T."/>
            <person name="Wolcott M."/>
            <person name="Wasieloski L."/>
            <person name="Aguilar W."/>
            <person name="Moore D."/>
            <person name="Tallon L."/>
            <person name="Sadzewicz L."/>
            <person name="Sengamalay N."/>
            <person name="Ott S."/>
            <person name="Godinez A."/>
            <person name="Nagaraj S."/>
            <person name="Nadendla S."/>
            <person name="Geyer C."/>
            <person name="Sichtig H."/>
        </authorList>
    </citation>
    <scope>NUCLEOTIDE SEQUENCE [LARGE SCALE GENOMIC DNA]</scope>
    <source>
        <strain evidence="2">FDAARGOS_289</strain>
    </source>
</reference>
<dbReference type="RefSeq" id="WP_066629358.1">
    <property type="nucleotide sequence ID" value="NZ_CP022048.2"/>
</dbReference>
<dbReference type="GeneID" id="84662915"/>
<protein>
    <recommendedName>
        <fullName evidence="3">Biopolymer transporter ExbD</fullName>
    </recommendedName>
</protein>
<evidence type="ECO:0008006" key="3">
    <source>
        <dbReference type="Google" id="ProtNLM"/>
    </source>
</evidence>
<organism evidence="1 2">
    <name type="scientific">Brevundimonas vesicularis</name>
    <name type="common">Pseudomonas vesicularis</name>
    <dbReference type="NCBI Taxonomy" id="41276"/>
    <lineage>
        <taxon>Bacteria</taxon>
        <taxon>Pseudomonadati</taxon>
        <taxon>Pseudomonadota</taxon>
        <taxon>Alphaproteobacteria</taxon>
        <taxon>Caulobacterales</taxon>
        <taxon>Caulobacteraceae</taxon>
        <taxon>Brevundimonas</taxon>
    </lineage>
</organism>
<name>A0A1Z3U9B2_BREVE</name>
<accession>A0A1Z3U9B2</accession>
<evidence type="ECO:0000313" key="2">
    <source>
        <dbReference type="Proteomes" id="UP000197050"/>
    </source>
</evidence>
<dbReference type="EMBL" id="CP022048">
    <property type="protein sequence ID" value="ASE39873.1"/>
    <property type="molecule type" value="Genomic_DNA"/>
</dbReference>
<evidence type="ECO:0000313" key="1">
    <source>
        <dbReference type="EMBL" id="ASE39873.1"/>
    </source>
</evidence>
<dbReference type="AlphaFoldDB" id="A0A1Z3U9B2"/>
<dbReference type="Proteomes" id="UP000197050">
    <property type="component" value="Chromosome"/>
</dbReference>
<gene>
    <name evidence="1" type="ORF">CEP68_10355</name>
</gene>